<dbReference type="AlphaFoldDB" id="A0A2S0JXR4"/>
<keyword evidence="1" id="KW-1133">Transmembrane helix</keyword>
<feature type="transmembrane region" description="Helical" evidence="1">
    <location>
        <begin position="33"/>
        <end position="56"/>
    </location>
</feature>
<organism evidence="2 4">
    <name type="scientific">Lysinibacillus sphaericus</name>
    <name type="common">Bacillus sphaericus</name>
    <dbReference type="NCBI Taxonomy" id="1421"/>
    <lineage>
        <taxon>Bacteria</taxon>
        <taxon>Bacillati</taxon>
        <taxon>Bacillota</taxon>
        <taxon>Bacilli</taxon>
        <taxon>Bacillales</taxon>
        <taxon>Bacillaceae</taxon>
        <taxon>Lysinibacillus</taxon>
    </lineage>
</organism>
<dbReference type="GeneID" id="94047517"/>
<dbReference type="EMBL" id="CP019980">
    <property type="protein sequence ID" value="AVK95932.1"/>
    <property type="molecule type" value="Genomic_DNA"/>
</dbReference>
<reference evidence="3 5" key="2">
    <citation type="submission" date="2018-06" db="EMBL/GenBank/DDBJ databases">
        <authorList>
            <consortium name="Pathogen Informatics"/>
            <person name="Doyle S."/>
        </authorList>
    </citation>
    <scope>NUCLEOTIDE SEQUENCE [LARGE SCALE GENOMIC DNA]</scope>
    <source>
        <strain evidence="3 5">NCTC10338</strain>
    </source>
</reference>
<dbReference type="Pfam" id="PF11188">
    <property type="entry name" value="DUF2975"/>
    <property type="match status" value="1"/>
</dbReference>
<evidence type="ECO:0000313" key="4">
    <source>
        <dbReference type="Proteomes" id="UP000238825"/>
    </source>
</evidence>
<evidence type="ECO:0000256" key="1">
    <source>
        <dbReference type="SAM" id="Phobius"/>
    </source>
</evidence>
<reference evidence="2 4" key="1">
    <citation type="submission" date="2017-03" db="EMBL/GenBank/DDBJ databases">
        <title>The whole genome sequencing and assembly of Lysinibacillus sphaericus DSM 28T strain.</title>
        <authorList>
            <person name="Lee Y.-J."/>
            <person name="Yi H."/>
            <person name="Bahn Y.-S."/>
            <person name="Kim J.F."/>
            <person name="Lee D.-W."/>
        </authorList>
    </citation>
    <scope>NUCLEOTIDE SEQUENCE [LARGE SCALE GENOMIC DNA]</scope>
    <source>
        <strain evidence="2 4">DSM 28</strain>
    </source>
</reference>
<protein>
    <submittedName>
        <fullName evidence="3">YoaS protein</fullName>
    </submittedName>
</protein>
<evidence type="ECO:0000313" key="5">
    <source>
        <dbReference type="Proteomes" id="UP000255295"/>
    </source>
</evidence>
<keyword evidence="1" id="KW-0812">Transmembrane</keyword>
<evidence type="ECO:0000313" key="3">
    <source>
        <dbReference type="EMBL" id="SUV18323.1"/>
    </source>
</evidence>
<accession>A0A2S0JXR4</accession>
<dbReference type="EMBL" id="UFSZ01000001">
    <property type="protein sequence ID" value="SUV18323.1"/>
    <property type="molecule type" value="Genomic_DNA"/>
</dbReference>
<gene>
    <name evidence="2" type="ORF">LS41612_06565</name>
    <name evidence="3" type="ORF">NCTC10338_03449</name>
</gene>
<dbReference type="Proteomes" id="UP000238825">
    <property type="component" value="Chromosome"/>
</dbReference>
<dbReference type="RefSeq" id="WP_024363832.1">
    <property type="nucleotide sequence ID" value="NZ_BJNS01000002.1"/>
</dbReference>
<dbReference type="InterPro" id="IPR021354">
    <property type="entry name" value="DUF2975"/>
</dbReference>
<name>A0A2S0JXR4_LYSSH</name>
<sequence length="79" mass="8906">MYFLVLYNNAYKLLLDIARNKTCSEVSVKALKVIKFCAIVISAFVVAGILVVAIFIKGDRVELLAFECHHNLRFSQTLV</sequence>
<dbReference type="Proteomes" id="UP000255295">
    <property type="component" value="Unassembled WGS sequence"/>
</dbReference>
<proteinExistence type="predicted"/>
<evidence type="ECO:0000313" key="2">
    <source>
        <dbReference type="EMBL" id="AVK95932.1"/>
    </source>
</evidence>
<keyword evidence="1" id="KW-0472">Membrane</keyword>